<evidence type="ECO:0000256" key="2">
    <source>
        <dbReference type="ARBA" id="ARBA00004686"/>
    </source>
</evidence>
<dbReference type="SUPFAM" id="SSF56042">
    <property type="entry name" value="PurM C-terminal domain-like"/>
    <property type="match status" value="1"/>
</dbReference>
<dbReference type="InterPro" id="IPR036676">
    <property type="entry name" value="PurM-like_C_sf"/>
</dbReference>
<keyword evidence="8 15" id="KW-0547">Nucleotide-binding</keyword>
<dbReference type="OrthoDB" id="9802507at2"/>
<reference evidence="19" key="1">
    <citation type="submission" date="2017-02" db="EMBL/GenBank/DDBJ databases">
        <authorList>
            <person name="Varghese N."/>
            <person name="Submissions S."/>
        </authorList>
    </citation>
    <scope>NUCLEOTIDE SEQUENCE [LARGE SCALE GENOMIC DNA]</scope>
    <source>
        <strain evidence="19">DSM 15739</strain>
    </source>
</reference>
<evidence type="ECO:0000256" key="9">
    <source>
        <dbReference type="ARBA" id="ARBA00022755"/>
    </source>
</evidence>
<dbReference type="EC" id="6.3.3.1" evidence="4 15"/>
<dbReference type="InterPro" id="IPR004733">
    <property type="entry name" value="PurM_cligase"/>
</dbReference>
<evidence type="ECO:0000256" key="4">
    <source>
        <dbReference type="ARBA" id="ARBA00013047"/>
    </source>
</evidence>
<feature type="domain" description="PurM-like N-terminal" evidence="16">
    <location>
        <begin position="56"/>
        <end position="161"/>
    </location>
</feature>
<evidence type="ECO:0000256" key="10">
    <source>
        <dbReference type="ARBA" id="ARBA00022840"/>
    </source>
</evidence>
<evidence type="ECO:0000256" key="15">
    <source>
        <dbReference type="HAMAP-Rule" id="MF_00741"/>
    </source>
</evidence>
<keyword evidence="6 15" id="KW-0963">Cytoplasm</keyword>
<dbReference type="EMBL" id="FUWO01000008">
    <property type="protein sequence ID" value="SJZ55364.1"/>
    <property type="molecule type" value="Genomic_DNA"/>
</dbReference>
<keyword evidence="9 15" id="KW-0658">Purine biosynthesis</keyword>
<dbReference type="GO" id="GO:0005524">
    <property type="term" value="F:ATP binding"/>
    <property type="evidence" value="ECO:0007669"/>
    <property type="project" value="UniProtKB-KW"/>
</dbReference>
<dbReference type="InterPro" id="IPR016188">
    <property type="entry name" value="PurM-like_N"/>
</dbReference>
<dbReference type="HAMAP" id="MF_00741">
    <property type="entry name" value="AIRS"/>
    <property type="match status" value="1"/>
</dbReference>
<dbReference type="FunFam" id="3.90.650.10:FF:000011">
    <property type="entry name" value="Phosphoribosylformylglycinamidine cyclo-ligase"/>
    <property type="match status" value="1"/>
</dbReference>
<comment type="similarity">
    <text evidence="3 15">Belongs to the AIR synthase family.</text>
</comment>
<dbReference type="SUPFAM" id="SSF55326">
    <property type="entry name" value="PurM N-terminal domain-like"/>
    <property type="match status" value="1"/>
</dbReference>
<dbReference type="Gene3D" id="3.30.1330.10">
    <property type="entry name" value="PurM-like, N-terminal domain"/>
    <property type="match status" value="1"/>
</dbReference>
<dbReference type="Pfam" id="PF00586">
    <property type="entry name" value="AIRS"/>
    <property type="match status" value="1"/>
</dbReference>
<keyword evidence="7 15" id="KW-0436">Ligase</keyword>
<keyword evidence="19" id="KW-1185">Reference proteome</keyword>
<dbReference type="PANTHER" id="PTHR10520:SF12">
    <property type="entry name" value="TRIFUNCTIONAL PURINE BIOSYNTHETIC PROTEIN ADENOSINE-3"/>
    <property type="match status" value="1"/>
</dbReference>
<gene>
    <name evidence="15" type="primary">purM</name>
    <name evidence="18" type="ORF">SAMN02746011_01122</name>
</gene>
<dbReference type="GO" id="GO:0004637">
    <property type="term" value="F:phosphoribosylamine-glycine ligase activity"/>
    <property type="evidence" value="ECO:0007669"/>
    <property type="project" value="TreeGrafter"/>
</dbReference>
<protein>
    <recommendedName>
        <fullName evidence="5 15">Phosphoribosylformylglycinamidine cyclo-ligase</fullName>
        <ecNumber evidence="4 15">6.3.3.1</ecNumber>
    </recommendedName>
    <alternativeName>
        <fullName evidence="12 15">AIR synthase</fullName>
    </alternativeName>
    <alternativeName>
        <fullName evidence="13 15">AIRS</fullName>
    </alternativeName>
    <alternativeName>
        <fullName evidence="11 15">Phosphoribosyl-aminoimidazole synthetase</fullName>
    </alternativeName>
</protein>
<accession>A0A1T4LLP2</accession>
<evidence type="ECO:0000259" key="17">
    <source>
        <dbReference type="Pfam" id="PF02769"/>
    </source>
</evidence>
<organism evidence="18 19">
    <name type="scientific">Globicatella sulfidifaciens DSM 15739</name>
    <dbReference type="NCBI Taxonomy" id="1121925"/>
    <lineage>
        <taxon>Bacteria</taxon>
        <taxon>Bacillati</taxon>
        <taxon>Bacillota</taxon>
        <taxon>Bacilli</taxon>
        <taxon>Lactobacillales</taxon>
        <taxon>Aerococcaceae</taxon>
        <taxon>Globicatella</taxon>
    </lineage>
</organism>
<evidence type="ECO:0000256" key="12">
    <source>
        <dbReference type="ARBA" id="ARBA00032931"/>
    </source>
</evidence>
<proteinExistence type="inferred from homology"/>
<evidence type="ECO:0000256" key="7">
    <source>
        <dbReference type="ARBA" id="ARBA00022598"/>
    </source>
</evidence>
<name>A0A1T4LLP2_9LACT</name>
<dbReference type="AlphaFoldDB" id="A0A1T4LLP2"/>
<comment type="subcellular location">
    <subcellularLocation>
        <location evidence="1 15">Cytoplasm</location>
    </subcellularLocation>
</comment>
<evidence type="ECO:0000256" key="1">
    <source>
        <dbReference type="ARBA" id="ARBA00004496"/>
    </source>
</evidence>
<dbReference type="Proteomes" id="UP000189941">
    <property type="component" value="Unassembled WGS sequence"/>
</dbReference>
<evidence type="ECO:0000256" key="11">
    <source>
        <dbReference type="ARBA" id="ARBA00031908"/>
    </source>
</evidence>
<evidence type="ECO:0000256" key="3">
    <source>
        <dbReference type="ARBA" id="ARBA00010280"/>
    </source>
</evidence>
<dbReference type="GO" id="GO:0005829">
    <property type="term" value="C:cytosol"/>
    <property type="evidence" value="ECO:0007669"/>
    <property type="project" value="TreeGrafter"/>
</dbReference>
<evidence type="ECO:0000259" key="16">
    <source>
        <dbReference type="Pfam" id="PF00586"/>
    </source>
</evidence>
<dbReference type="Gene3D" id="3.90.650.10">
    <property type="entry name" value="PurM-like C-terminal domain"/>
    <property type="match status" value="1"/>
</dbReference>
<dbReference type="Pfam" id="PF02769">
    <property type="entry name" value="AIRS_C"/>
    <property type="match status" value="1"/>
</dbReference>
<evidence type="ECO:0000313" key="18">
    <source>
        <dbReference type="EMBL" id="SJZ55364.1"/>
    </source>
</evidence>
<comment type="pathway">
    <text evidence="2 15">Purine metabolism; IMP biosynthesis via de novo pathway; 5-amino-1-(5-phospho-D-ribosyl)imidazole from N(2)-formyl-N(1)-(5-phospho-D-ribosyl)glycinamide: step 2/2.</text>
</comment>
<dbReference type="InterPro" id="IPR010918">
    <property type="entry name" value="PurM-like_C_dom"/>
</dbReference>
<dbReference type="FunFam" id="3.30.1330.10:FF:000001">
    <property type="entry name" value="Phosphoribosylformylglycinamidine cyclo-ligase"/>
    <property type="match status" value="1"/>
</dbReference>
<evidence type="ECO:0000256" key="14">
    <source>
        <dbReference type="ARBA" id="ARBA00049057"/>
    </source>
</evidence>
<feature type="domain" description="PurM-like C-terminal" evidence="17">
    <location>
        <begin position="173"/>
        <end position="335"/>
    </location>
</feature>
<dbReference type="UniPathway" id="UPA00074">
    <property type="reaction ID" value="UER00129"/>
</dbReference>
<dbReference type="PANTHER" id="PTHR10520">
    <property type="entry name" value="TRIFUNCTIONAL PURINE BIOSYNTHETIC PROTEIN ADENOSINE-3-RELATED"/>
    <property type="match status" value="1"/>
</dbReference>
<dbReference type="CDD" id="cd02196">
    <property type="entry name" value="PurM"/>
    <property type="match status" value="1"/>
</dbReference>
<dbReference type="GO" id="GO:0046084">
    <property type="term" value="P:adenine biosynthetic process"/>
    <property type="evidence" value="ECO:0007669"/>
    <property type="project" value="TreeGrafter"/>
</dbReference>
<dbReference type="RefSeq" id="WP_078755873.1">
    <property type="nucleotide sequence ID" value="NZ_FUWO01000008.1"/>
</dbReference>
<comment type="catalytic activity">
    <reaction evidence="14 15">
        <text>2-formamido-N(1)-(5-O-phospho-beta-D-ribosyl)acetamidine + ATP = 5-amino-1-(5-phospho-beta-D-ribosyl)imidazole + ADP + phosphate + H(+)</text>
        <dbReference type="Rhea" id="RHEA:23032"/>
        <dbReference type="ChEBI" id="CHEBI:15378"/>
        <dbReference type="ChEBI" id="CHEBI:30616"/>
        <dbReference type="ChEBI" id="CHEBI:43474"/>
        <dbReference type="ChEBI" id="CHEBI:137981"/>
        <dbReference type="ChEBI" id="CHEBI:147287"/>
        <dbReference type="ChEBI" id="CHEBI:456216"/>
        <dbReference type="EC" id="6.3.3.1"/>
    </reaction>
</comment>
<evidence type="ECO:0000256" key="13">
    <source>
        <dbReference type="ARBA" id="ARBA00033093"/>
    </source>
</evidence>
<sequence length="341" mass="36028">MGLDYKTAGVNKAAGYEQVALMKDMVKKTHGPEVLTNLGGFSGVFKPDLMGIKKPVLVSGTDGVGTKLMIAQTLNIHHTIGIDCVAMCVNDILCQGAKPLFFLDYIATGKLVPEKMAAIVEGVVNGCQQAGAALIGGETAEMPGMYSEDEYDLAGFVVGLVDEEKVITGANIKAGDVAIGLASSGVHSNGFSLVRAILNKANINYEDNVSGLDKTVGEILLTPTRIYAKEVATLFEYVEVKGIAHITGGGLEENLPRILSDNLGITIDTQAIPEQAIFKLLQEWGQIDRDEMFGTFNMGVGLVIVVSPTEVETALNSLTSIDSSAFVLGTITDDFAGVHLS</sequence>
<keyword evidence="10 15" id="KW-0067">ATP-binding</keyword>
<dbReference type="NCBIfam" id="TIGR00878">
    <property type="entry name" value="purM"/>
    <property type="match status" value="1"/>
</dbReference>
<dbReference type="GO" id="GO:0004641">
    <property type="term" value="F:phosphoribosylformylglycinamidine cyclo-ligase activity"/>
    <property type="evidence" value="ECO:0007669"/>
    <property type="project" value="UniProtKB-UniRule"/>
</dbReference>
<evidence type="ECO:0000256" key="8">
    <source>
        <dbReference type="ARBA" id="ARBA00022741"/>
    </source>
</evidence>
<evidence type="ECO:0000313" key="19">
    <source>
        <dbReference type="Proteomes" id="UP000189941"/>
    </source>
</evidence>
<dbReference type="InterPro" id="IPR036921">
    <property type="entry name" value="PurM-like_N_sf"/>
</dbReference>
<dbReference type="GO" id="GO:0006189">
    <property type="term" value="P:'de novo' IMP biosynthetic process"/>
    <property type="evidence" value="ECO:0007669"/>
    <property type="project" value="UniProtKB-UniRule"/>
</dbReference>
<dbReference type="STRING" id="1121925.SAMN02746011_01122"/>
<evidence type="ECO:0000256" key="5">
    <source>
        <dbReference type="ARBA" id="ARBA00020367"/>
    </source>
</evidence>
<evidence type="ECO:0000256" key="6">
    <source>
        <dbReference type="ARBA" id="ARBA00022490"/>
    </source>
</evidence>